<dbReference type="AlphaFoldDB" id="A0A9X2SCZ3"/>
<evidence type="ECO:0000256" key="1">
    <source>
        <dbReference type="ARBA" id="ARBA00023015"/>
    </source>
</evidence>
<dbReference type="RefSeq" id="WP_257451641.1">
    <property type="nucleotide sequence ID" value="NZ_JANIPJ010000025.1"/>
</dbReference>
<evidence type="ECO:0000256" key="3">
    <source>
        <dbReference type="ARBA" id="ARBA00023163"/>
    </source>
</evidence>
<dbReference type="CDD" id="cd12912">
    <property type="entry name" value="PDC2_MCP_like"/>
    <property type="match status" value="1"/>
</dbReference>
<dbReference type="EMBL" id="JANIPJ010000025">
    <property type="protein sequence ID" value="MCR2807293.1"/>
    <property type="molecule type" value="Genomic_DNA"/>
</dbReference>
<evidence type="ECO:0000313" key="6">
    <source>
        <dbReference type="EMBL" id="MCR2807293.1"/>
    </source>
</evidence>
<feature type="transmembrane region" description="Helical" evidence="4">
    <location>
        <begin position="292"/>
        <end position="314"/>
    </location>
</feature>
<keyword evidence="7" id="KW-1185">Reference proteome</keyword>
<keyword evidence="3" id="KW-0804">Transcription</keyword>
<dbReference type="InterPro" id="IPR018060">
    <property type="entry name" value="HTH_AraC"/>
</dbReference>
<keyword evidence="1" id="KW-0805">Transcription regulation</keyword>
<dbReference type="Gene3D" id="3.30.450.20">
    <property type="entry name" value="PAS domain"/>
    <property type="match status" value="1"/>
</dbReference>
<dbReference type="InterPro" id="IPR009057">
    <property type="entry name" value="Homeodomain-like_sf"/>
</dbReference>
<dbReference type="GO" id="GO:0003700">
    <property type="term" value="F:DNA-binding transcription factor activity"/>
    <property type="evidence" value="ECO:0007669"/>
    <property type="project" value="InterPro"/>
</dbReference>
<dbReference type="PROSITE" id="PS01124">
    <property type="entry name" value="HTH_ARAC_FAMILY_2"/>
    <property type="match status" value="1"/>
</dbReference>
<feature type="transmembrane region" description="Helical" evidence="4">
    <location>
        <begin position="7"/>
        <end position="30"/>
    </location>
</feature>
<organism evidence="6 7">
    <name type="scientific">Paenibacillus soyae</name>
    <dbReference type="NCBI Taxonomy" id="2969249"/>
    <lineage>
        <taxon>Bacteria</taxon>
        <taxon>Bacillati</taxon>
        <taxon>Bacillota</taxon>
        <taxon>Bacilli</taxon>
        <taxon>Bacillales</taxon>
        <taxon>Paenibacillaceae</taxon>
        <taxon>Paenibacillus</taxon>
    </lineage>
</organism>
<reference evidence="6" key="1">
    <citation type="submission" date="2022-08" db="EMBL/GenBank/DDBJ databases">
        <title>The genomic sequence of strain Paenibacillus sp. SCIV0701.</title>
        <authorList>
            <person name="Zhao H."/>
        </authorList>
    </citation>
    <scope>NUCLEOTIDE SEQUENCE</scope>
    <source>
        <strain evidence="6">SCIV0701</strain>
    </source>
</reference>
<dbReference type="Proteomes" id="UP001141950">
    <property type="component" value="Unassembled WGS sequence"/>
</dbReference>
<accession>A0A9X2SCZ3</accession>
<keyword evidence="2" id="KW-0238">DNA-binding</keyword>
<keyword evidence="4" id="KW-0812">Transmembrane</keyword>
<dbReference type="PANTHER" id="PTHR43280:SF10">
    <property type="entry name" value="REGULATORY PROTEIN POCR"/>
    <property type="match status" value="1"/>
</dbReference>
<dbReference type="SMART" id="SM00342">
    <property type="entry name" value="HTH_ARAC"/>
    <property type="match status" value="1"/>
</dbReference>
<dbReference type="SUPFAM" id="SSF46689">
    <property type="entry name" value="Homeodomain-like"/>
    <property type="match status" value="2"/>
</dbReference>
<evidence type="ECO:0000259" key="5">
    <source>
        <dbReference type="PROSITE" id="PS01124"/>
    </source>
</evidence>
<dbReference type="PANTHER" id="PTHR43280">
    <property type="entry name" value="ARAC-FAMILY TRANSCRIPTIONAL REGULATOR"/>
    <property type="match status" value="1"/>
</dbReference>
<dbReference type="Pfam" id="PF12833">
    <property type="entry name" value="HTH_18"/>
    <property type="match status" value="1"/>
</dbReference>
<keyword evidence="4" id="KW-1133">Transmembrane helix</keyword>
<protein>
    <submittedName>
        <fullName evidence="6">AraC family transcriptional regulator</fullName>
    </submittedName>
</protein>
<proteinExistence type="predicted"/>
<keyword evidence="4" id="KW-0472">Membrane</keyword>
<dbReference type="GO" id="GO:0043565">
    <property type="term" value="F:sequence-specific DNA binding"/>
    <property type="evidence" value="ECO:0007669"/>
    <property type="project" value="InterPro"/>
</dbReference>
<evidence type="ECO:0000256" key="2">
    <source>
        <dbReference type="ARBA" id="ARBA00023125"/>
    </source>
</evidence>
<feature type="domain" description="HTH araC/xylS-type" evidence="5">
    <location>
        <begin position="662"/>
        <end position="760"/>
    </location>
</feature>
<comment type="caution">
    <text evidence="6">The sequence shown here is derived from an EMBL/GenBank/DDBJ whole genome shotgun (WGS) entry which is preliminary data.</text>
</comment>
<name>A0A9X2SCZ3_9BACL</name>
<evidence type="ECO:0000256" key="4">
    <source>
        <dbReference type="SAM" id="Phobius"/>
    </source>
</evidence>
<sequence length="769" mass="87063">MRSSSYWLKLVLLSVMIGTFPVLTLGWYSYHYSSQSVLEQVEERNSQVLRQSQLRVEQTLKMIDFSTSQLLGLPIVSQAIALKLDPNQYDIIKDLYKNLSSIQTYELGIKDVYLLSLEQDWLMSNAGLDQYNQPGMEEMLRSYAGSPQGSIWISGNSASIQGADGLVELKHAVINIKKWPVNSPTPRGLIAVVLSSQQLGQLINADDGMGSTFILDSENRVIAHADASLLGNDVSSLGFIQAIRENGDANGVFTASEDAGKTSISFRKSPYNGWTYVSVVPTKAITQQAMKIGWTSILVSMGVLAATLLVALIGSRRMYDPVKRIYRSLLDEKESENAAPKDEFRVITNQIQSIMSDRSKLKFELEGQQKHLVEFLVRKMLLGEVKQQEALERLSYYGYGFSGQWGTARVLLFQIDHLGEERFSGKDRDLLLFAIGNIASEIVPEEDRLLPIVIQESVVLLMGSCTLSEEAFKTMVFERAAAVQAAVKRYLQLKTSVGISRSFRELGHADRAYEEGGNALKYRARLGEEVVLFIEDVQPDKGRELVYPKELAEELSEAVKSLDAERARKALSAVMESLSRQDYDYDHYQLSLVRLLMDLIRQLQDAGIPYHSLPTGDGSLFETFLKLRTNREIESWFGDTIIEPALCLLEERRQTQFTTISQEVKRLIEEAFDTDLTLEKCSARINYHPQYISRVFRQETGVNFADYLSQYRLEVAKKWLRETNLTVTEIAERLKYNNPANFIRYFRKIEGITPGQYRDTANVYDPRAN</sequence>
<evidence type="ECO:0000313" key="7">
    <source>
        <dbReference type="Proteomes" id="UP001141950"/>
    </source>
</evidence>
<dbReference type="Gene3D" id="1.10.10.60">
    <property type="entry name" value="Homeodomain-like"/>
    <property type="match status" value="2"/>
</dbReference>
<gene>
    <name evidence="6" type="ORF">NQZ67_25745</name>
</gene>